<dbReference type="GeneTree" id="ENSGT00550000074816"/>
<accession>A0A7N5ZXJ5</accession>
<dbReference type="GO" id="GO:0035861">
    <property type="term" value="C:site of double-strand break"/>
    <property type="evidence" value="ECO:0007669"/>
    <property type="project" value="TreeGrafter"/>
</dbReference>
<evidence type="ECO:0000256" key="13">
    <source>
        <dbReference type="ARBA" id="ARBA00064605"/>
    </source>
</evidence>
<dbReference type="GO" id="GO:0005634">
    <property type="term" value="C:nucleus"/>
    <property type="evidence" value="ECO:0007669"/>
    <property type="project" value="UniProtKB-SubCell"/>
</dbReference>
<comment type="subcellular location">
    <subcellularLocation>
        <location evidence="2">Chromosome</location>
    </subcellularLocation>
    <subcellularLocation>
        <location evidence="1">Nucleus</location>
    </subcellularLocation>
</comment>
<evidence type="ECO:0000256" key="6">
    <source>
        <dbReference type="ARBA" id="ARBA00022763"/>
    </source>
</evidence>
<evidence type="ECO:0000256" key="8">
    <source>
        <dbReference type="ARBA" id="ARBA00023054"/>
    </source>
</evidence>
<evidence type="ECO:0000256" key="14">
    <source>
        <dbReference type="ARBA" id="ARBA00069480"/>
    </source>
</evidence>
<feature type="compositionally biased region" description="Acidic residues" evidence="16">
    <location>
        <begin position="21"/>
        <end position="34"/>
    </location>
</feature>
<keyword evidence="4" id="KW-0158">Chromosome</keyword>
<dbReference type="InterPro" id="IPR027417">
    <property type="entry name" value="P-loop_NTPase"/>
</dbReference>
<dbReference type="GO" id="GO:0003684">
    <property type="term" value="F:damaged DNA binding"/>
    <property type="evidence" value="ECO:0007669"/>
    <property type="project" value="TreeGrafter"/>
</dbReference>
<evidence type="ECO:0000256" key="2">
    <source>
        <dbReference type="ARBA" id="ARBA00004286"/>
    </source>
</evidence>
<evidence type="ECO:0000313" key="18">
    <source>
        <dbReference type="Ensembl" id="ENSATEP00000038160.1"/>
    </source>
</evidence>
<dbReference type="FunFam" id="3.40.50.300:FF:003232">
    <property type="entry name" value="Structural maintenance of chromosomes 6, gene 1"/>
    <property type="match status" value="1"/>
</dbReference>
<dbReference type="InterPro" id="IPR003395">
    <property type="entry name" value="RecF/RecN/SMC_N"/>
</dbReference>
<evidence type="ECO:0000256" key="4">
    <source>
        <dbReference type="ARBA" id="ARBA00022454"/>
    </source>
</evidence>
<keyword evidence="9" id="KW-0233">DNA recombination</keyword>
<feature type="coiled-coil region" evidence="15">
    <location>
        <begin position="304"/>
        <end position="352"/>
    </location>
</feature>
<evidence type="ECO:0000256" key="15">
    <source>
        <dbReference type="SAM" id="Coils"/>
    </source>
</evidence>
<dbReference type="SUPFAM" id="SSF52540">
    <property type="entry name" value="P-loop containing nucleoside triphosphate hydrolases"/>
    <property type="match status" value="1"/>
</dbReference>
<dbReference type="Pfam" id="PF02463">
    <property type="entry name" value="SMC_N"/>
    <property type="match status" value="1"/>
</dbReference>
<evidence type="ECO:0000256" key="12">
    <source>
        <dbReference type="ARBA" id="ARBA00053909"/>
    </source>
</evidence>
<keyword evidence="6" id="KW-0227">DNA damage</keyword>
<dbReference type="GO" id="GO:0003697">
    <property type="term" value="F:single-stranded DNA binding"/>
    <property type="evidence" value="ECO:0007669"/>
    <property type="project" value="TreeGrafter"/>
</dbReference>
<keyword evidence="11" id="KW-0539">Nucleus</keyword>
<name>A0A7N5ZXJ5_ANATE</name>
<comment type="subunit">
    <text evidence="13">Forms a heterodimer with smc5. Component of the SMC5-SMC6 complex which consists at least of smc5, smc6, nsmce2, nsmce1 and nsmce4a.</text>
</comment>
<reference evidence="18" key="3">
    <citation type="submission" date="2025-09" db="UniProtKB">
        <authorList>
            <consortium name="Ensembl"/>
        </authorList>
    </citation>
    <scope>IDENTIFICATION</scope>
</reference>
<dbReference type="Ensembl" id="ENSATET00000046081.2">
    <property type="protein sequence ID" value="ENSATEP00000038160.1"/>
    <property type="gene ID" value="ENSATEG00000010932.3"/>
</dbReference>
<reference evidence="18" key="2">
    <citation type="submission" date="2025-08" db="UniProtKB">
        <authorList>
            <consortium name="Ensembl"/>
        </authorList>
    </citation>
    <scope>IDENTIFICATION</scope>
</reference>
<evidence type="ECO:0000259" key="17">
    <source>
        <dbReference type="Pfam" id="PF02463"/>
    </source>
</evidence>
<dbReference type="PANTHER" id="PTHR19306:SF7">
    <property type="entry name" value="SI:DKEY-119F1.1"/>
    <property type="match status" value="1"/>
</dbReference>
<protein>
    <recommendedName>
        <fullName evidence="14">Structural maintenance of chromosomes protein 6</fullName>
    </recommendedName>
</protein>
<feature type="coiled-coil region" evidence="15">
    <location>
        <begin position="582"/>
        <end position="630"/>
    </location>
</feature>
<dbReference type="FunFam" id="3.40.50.300:FF:000959">
    <property type="entry name" value="structural maintenance of chromosomes protein 6"/>
    <property type="match status" value="1"/>
</dbReference>
<evidence type="ECO:0000256" key="1">
    <source>
        <dbReference type="ARBA" id="ARBA00004123"/>
    </source>
</evidence>
<dbReference type="GO" id="GO:0005524">
    <property type="term" value="F:ATP binding"/>
    <property type="evidence" value="ECO:0007669"/>
    <property type="project" value="UniProtKB-KW"/>
</dbReference>
<organism evidence="18 19">
    <name type="scientific">Anabas testudineus</name>
    <name type="common">Climbing perch</name>
    <name type="synonym">Anthias testudineus</name>
    <dbReference type="NCBI Taxonomy" id="64144"/>
    <lineage>
        <taxon>Eukaryota</taxon>
        <taxon>Metazoa</taxon>
        <taxon>Chordata</taxon>
        <taxon>Craniata</taxon>
        <taxon>Vertebrata</taxon>
        <taxon>Euteleostomi</taxon>
        <taxon>Actinopterygii</taxon>
        <taxon>Neopterygii</taxon>
        <taxon>Teleostei</taxon>
        <taxon>Neoteleostei</taxon>
        <taxon>Acanthomorphata</taxon>
        <taxon>Anabantaria</taxon>
        <taxon>Anabantiformes</taxon>
        <taxon>Anabantoidei</taxon>
        <taxon>Anabantidae</taxon>
        <taxon>Anabas</taxon>
    </lineage>
</organism>
<keyword evidence="7" id="KW-0067">ATP-binding</keyword>
<evidence type="ECO:0000256" key="7">
    <source>
        <dbReference type="ARBA" id="ARBA00022840"/>
    </source>
</evidence>
<dbReference type="Gene3D" id="3.40.50.300">
    <property type="entry name" value="P-loop containing nucleotide triphosphate hydrolases"/>
    <property type="match status" value="2"/>
</dbReference>
<sequence>MSKRKSSSVSENPNKRAKPVEDDEEEDENIGDCDQVDPLLSNQLQCTGEVVSDAGIVESITLKNFMCHSLLGPFAFGPNVNFVVGNNGSGKSAVLTALIVALGGNAQATNRGSSLKGFVKEGESSADVSITLRNKGRDAYKPEVYGSAITVDLRITRDGLRTYKLRGKSGQIVSSKKEELMSILDNFNIQVNNPVSVLTQEMSKYFLHSKGEGDKYKFFMKATQLEQMREDFVYIKTTKHATEDKVGQHSECLKDLKRKYLEKEDRYKSLASLDEMHTKLEELQKQMAWALVTFSTLVFPSNKVEEAEKKYKHIQEQLEGITQQVQEVQPKCAELKAEAQRHNTLLKSSEVRFLLFIYVLFLYLWHTVTQFLREQEVLHRSIQANKRNLQTMESSRSNRLRRFGEHMPALLNAIQEAHRRGQFRHKPRGPLGKAHLRDPETALAIEVCLRGQLLAFTCDNYEDEKVLQGLMARLFPGGRRPTIITSQFISHVHDTRRRGVNHPEYPSVLQALEIEDPVVANCLIDQRGIESILIIKNRTDARRVMQGRNPPQNCTQAFSKDGDQIFNNRTYTAEQTRANYLSGDVEEEIRHLQREIENQNAQADRFKQQMKRLDDEIKQNESLLRRAHIEQKTAKVAILPVTDTYSFTKYFLECWEYVFAHYICVFVTIGVVQGVISCVLVLLSQHQDELSKSDQEVMKCKHHKKHYDDKRTAHLQNIKTLEANLKGKEKELETSVAKAKEICPERLEVRRTAKSLDSEINRLKVKISTQREQQGDREEVVRQYHEALENYKNMAQQMKNLNSFIKSLDSVMNHRLQVYADLRRFLSARCKYYFDSMLAQRGYTGSMTFDHKNETLSISVQPGQGNKADLSDMRSLSGGERSFSTVCFVLSLWAITEAPFRCLDEFDVYMDMVNRRISMDMMLKVAAGQRYRQFIFLTPQSMGSLPMSKIIRILRLNDPDRGQNSTQRSQDEDQ</sequence>
<reference evidence="18" key="1">
    <citation type="submission" date="2021-04" db="EMBL/GenBank/DDBJ databases">
        <authorList>
            <consortium name="Wellcome Sanger Institute Data Sharing"/>
        </authorList>
    </citation>
    <scope>NUCLEOTIDE SEQUENCE [LARGE SCALE GENOMIC DNA]</scope>
</reference>
<comment type="function">
    <text evidence="12">Core component of the SMC5-SMC6 complex, a complex involved in repair of DNA double-strand breaks by homologous recombination. The complex may promote sister chromatid homologous recombination by recruiting the SMC1-SMC3 cohesin complex to double-strand breaks. The complex is required for telomere maintenance via recombination and mediates sumoylation of shelterin complex (telosome) components.</text>
</comment>
<evidence type="ECO:0000256" key="9">
    <source>
        <dbReference type="ARBA" id="ARBA00023172"/>
    </source>
</evidence>
<dbReference type="Proteomes" id="UP000265040">
    <property type="component" value="Chromosome 24"/>
</dbReference>
<proteinExistence type="inferred from homology"/>
<dbReference type="PANTHER" id="PTHR19306">
    <property type="entry name" value="STRUCTURAL MAINTENANCE OF CHROMOSOMES 5,6 SMC5, SMC6"/>
    <property type="match status" value="1"/>
</dbReference>
<comment type="similarity">
    <text evidence="3">Belongs to the SMC family. SMC6 subfamily.</text>
</comment>
<evidence type="ECO:0000256" key="11">
    <source>
        <dbReference type="ARBA" id="ARBA00023242"/>
    </source>
</evidence>
<dbReference type="AlphaFoldDB" id="A0A7N5ZXJ5"/>
<feature type="domain" description="RecF/RecN/SMC N-terminal" evidence="17">
    <location>
        <begin position="59"/>
        <end position="953"/>
    </location>
</feature>
<feature type="coiled-coil region" evidence="15">
    <location>
        <begin position="711"/>
        <end position="801"/>
    </location>
</feature>
<dbReference type="GO" id="GO:0000724">
    <property type="term" value="P:double-strand break repair via homologous recombination"/>
    <property type="evidence" value="ECO:0007669"/>
    <property type="project" value="TreeGrafter"/>
</dbReference>
<keyword evidence="5" id="KW-0547">Nucleotide-binding</keyword>
<evidence type="ECO:0000256" key="10">
    <source>
        <dbReference type="ARBA" id="ARBA00023204"/>
    </source>
</evidence>
<evidence type="ECO:0000256" key="16">
    <source>
        <dbReference type="SAM" id="MobiDB-lite"/>
    </source>
</evidence>
<evidence type="ECO:0000313" key="19">
    <source>
        <dbReference type="Proteomes" id="UP000265040"/>
    </source>
</evidence>
<evidence type="ECO:0000256" key="5">
    <source>
        <dbReference type="ARBA" id="ARBA00022741"/>
    </source>
</evidence>
<evidence type="ECO:0000256" key="3">
    <source>
        <dbReference type="ARBA" id="ARBA00006793"/>
    </source>
</evidence>
<dbReference type="GO" id="GO:0030915">
    <property type="term" value="C:Smc5-Smc6 complex"/>
    <property type="evidence" value="ECO:0007669"/>
    <property type="project" value="TreeGrafter"/>
</dbReference>
<feature type="region of interest" description="Disordered" evidence="16">
    <location>
        <begin position="1"/>
        <end position="34"/>
    </location>
</feature>
<keyword evidence="8 15" id="KW-0175">Coiled coil</keyword>
<keyword evidence="10" id="KW-0234">DNA repair</keyword>
<keyword evidence="19" id="KW-1185">Reference proteome</keyword>